<gene>
    <name evidence="1" type="ORF">RchiOBHm_Chr1g0329991</name>
</gene>
<name>A0A2P6SB84_ROSCH</name>
<dbReference type="Proteomes" id="UP000238479">
    <property type="component" value="Chromosome 1"/>
</dbReference>
<dbReference type="EMBL" id="PDCK01000039">
    <property type="protein sequence ID" value="PRQ55925.1"/>
    <property type="molecule type" value="Genomic_DNA"/>
</dbReference>
<protein>
    <submittedName>
        <fullName evidence="1">Uncharacterized protein</fullName>
    </submittedName>
</protein>
<comment type="caution">
    <text evidence="1">The sequence shown here is derived from an EMBL/GenBank/DDBJ whole genome shotgun (WGS) entry which is preliminary data.</text>
</comment>
<organism evidence="1 2">
    <name type="scientific">Rosa chinensis</name>
    <name type="common">China rose</name>
    <dbReference type="NCBI Taxonomy" id="74649"/>
    <lineage>
        <taxon>Eukaryota</taxon>
        <taxon>Viridiplantae</taxon>
        <taxon>Streptophyta</taxon>
        <taxon>Embryophyta</taxon>
        <taxon>Tracheophyta</taxon>
        <taxon>Spermatophyta</taxon>
        <taxon>Magnoliopsida</taxon>
        <taxon>eudicotyledons</taxon>
        <taxon>Gunneridae</taxon>
        <taxon>Pentapetalae</taxon>
        <taxon>rosids</taxon>
        <taxon>fabids</taxon>
        <taxon>Rosales</taxon>
        <taxon>Rosaceae</taxon>
        <taxon>Rosoideae</taxon>
        <taxon>Rosoideae incertae sedis</taxon>
        <taxon>Rosa</taxon>
    </lineage>
</organism>
<reference evidence="1 2" key="1">
    <citation type="journal article" date="2018" name="Nat. Genet.">
        <title>The Rosa genome provides new insights in the design of modern roses.</title>
        <authorList>
            <person name="Bendahmane M."/>
        </authorList>
    </citation>
    <scope>NUCLEOTIDE SEQUENCE [LARGE SCALE GENOMIC DNA]</scope>
    <source>
        <strain evidence="2">cv. Old Blush</strain>
    </source>
</reference>
<dbReference type="AlphaFoldDB" id="A0A2P6SB84"/>
<sequence length="68" mass="7519">MIVVGLTCSQKWPVLILVDHSFRPKVYISSSLCLGMGSCKLISCALTSTYSLYLLIIGRKRKGLFLVP</sequence>
<evidence type="ECO:0000313" key="1">
    <source>
        <dbReference type="EMBL" id="PRQ55925.1"/>
    </source>
</evidence>
<accession>A0A2P6SB84</accession>
<proteinExistence type="predicted"/>
<evidence type="ECO:0000313" key="2">
    <source>
        <dbReference type="Proteomes" id="UP000238479"/>
    </source>
</evidence>
<dbReference type="Gramene" id="PRQ55925">
    <property type="protein sequence ID" value="PRQ55925"/>
    <property type="gene ID" value="RchiOBHm_Chr1g0329991"/>
</dbReference>
<keyword evidence="2" id="KW-1185">Reference proteome</keyword>